<sequence length="120" mass="13034">MSPLDAQAGLLSQLMDATAVRQQVVSHNLANLNTPGYQRLEATFEDQFQAALSGSGDVSRAAGIKAQVVTSNDGTTRADGNSVDLDRELGELQRTALMFQTYTKLLEARLGMMRRAMDSR</sequence>
<dbReference type="PANTHER" id="PTHR30435:SF19">
    <property type="entry name" value="FLAGELLAR BASAL-BODY ROD PROTEIN FLGG"/>
    <property type="match status" value="1"/>
</dbReference>
<evidence type="ECO:0000256" key="2">
    <source>
        <dbReference type="ARBA" id="ARBA00009677"/>
    </source>
</evidence>
<evidence type="ECO:0000256" key="5">
    <source>
        <dbReference type="ARBA" id="ARBA00024934"/>
    </source>
</evidence>
<dbReference type="InterPro" id="IPR001444">
    <property type="entry name" value="Flag_bb_rod_N"/>
</dbReference>
<dbReference type="GO" id="GO:0071978">
    <property type="term" value="P:bacterial-type flagellum-dependent swarming motility"/>
    <property type="evidence" value="ECO:0007669"/>
    <property type="project" value="TreeGrafter"/>
</dbReference>
<dbReference type="PANTHER" id="PTHR30435">
    <property type="entry name" value="FLAGELLAR PROTEIN"/>
    <property type="match status" value="1"/>
</dbReference>
<feature type="domain" description="Flagellar basal body rod protein N-terminal" evidence="7">
    <location>
        <begin position="15"/>
        <end position="38"/>
    </location>
</feature>
<dbReference type="GO" id="GO:0030694">
    <property type="term" value="C:bacterial-type flagellum basal body, rod"/>
    <property type="evidence" value="ECO:0007669"/>
    <property type="project" value="InterPro"/>
</dbReference>
<evidence type="ECO:0000256" key="4">
    <source>
        <dbReference type="ARBA" id="ARBA00023143"/>
    </source>
</evidence>
<organism evidence="8 9">
    <name type="scientific">Caulifigura coniformis</name>
    <dbReference type="NCBI Taxonomy" id="2527983"/>
    <lineage>
        <taxon>Bacteria</taxon>
        <taxon>Pseudomonadati</taxon>
        <taxon>Planctomycetota</taxon>
        <taxon>Planctomycetia</taxon>
        <taxon>Planctomycetales</taxon>
        <taxon>Planctomycetaceae</taxon>
        <taxon>Caulifigura</taxon>
    </lineage>
</organism>
<evidence type="ECO:0000313" key="9">
    <source>
        <dbReference type="Proteomes" id="UP000315700"/>
    </source>
</evidence>
<dbReference type="Proteomes" id="UP000315700">
    <property type="component" value="Chromosome"/>
</dbReference>
<comment type="subcellular location">
    <subcellularLocation>
        <location evidence="1 6">Bacterial flagellum basal body</location>
    </subcellularLocation>
</comment>
<dbReference type="EMBL" id="CP036271">
    <property type="protein sequence ID" value="QDT56310.1"/>
    <property type="molecule type" value="Genomic_DNA"/>
</dbReference>
<dbReference type="PIRSF" id="PIRSF002889">
    <property type="entry name" value="Rod_FlgB"/>
    <property type="match status" value="1"/>
</dbReference>
<dbReference type="RefSeq" id="WP_197453536.1">
    <property type="nucleotide sequence ID" value="NZ_CP036271.1"/>
</dbReference>
<keyword evidence="8" id="KW-0969">Cilium</keyword>
<evidence type="ECO:0000256" key="1">
    <source>
        <dbReference type="ARBA" id="ARBA00004117"/>
    </source>
</evidence>
<dbReference type="KEGG" id="ccos:Pan44_43630"/>
<dbReference type="Pfam" id="PF00460">
    <property type="entry name" value="Flg_bb_rod"/>
    <property type="match status" value="1"/>
</dbReference>
<reference evidence="8 9" key="1">
    <citation type="submission" date="2019-02" db="EMBL/GenBank/DDBJ databases">
        <title>Deep-cultivation of Planctomycetes and their phenomic and genomic characterization uncovers novel biology.</title>
        <authorList>
            <person name="Wiegand S."/>
            <person name="Jogler M."/>
            <person name="Boedeker C."/>
            <person name="Pinto D."/>
            <person name="Vollmers J."/>
            <person name="Rivas-Marin E."/>
            <person name="Kohn T."/>
            <person name="Peeters S.H."/>
            <person name="Heuer A."/>
            <person name="Rast P."/>
            <person name="Oberbeckmann S."/>
            <person name="Bunk B."/>
            <person name="Jeske O."/>
            <person name="Meyerdierks A."/>
            <person name="Storesund J.E."/>
            <person name="Kallscheuer N."/>
            <person name="Luecker S."/>
            <person name="Lage O.M."/>
            <person name="Pohl T."/>
            <person name="Merkel B.J."/>
            <person name="Hornburger P."/>
            <person name="Mueller R.-W."/>
            <person name="Bruemmer F."/>
            <person name="Labrenz M."/>
            <person name="Spormann A.M."/>
            <person name="Op den Camp H."/>
            <person name="Overmann J."/>
            <person name="Amann R."/>
            <person name="Jetten M.S.M."/>
            <person name="Mascher T."/>
            <person name="Medema M.H."/>
            <person name="Devos D.P."/>
            <person name="Kaster A.-K."/>
            <person name="Ovreas L."/>
            <person name="Rohde M."/>
            <person name="Galperin M.Y."/>
            <person name="Jogler C."/>
        </authorList>
    </citation>
    <scope>NUCLEOTIDE SEQUENCE [LARGE SCALE GENOMIC DNA]</scope>
    <source>
        <strain evidence="8 9">Pan44</strain>
    </source>
</reference>
<dbReference type="FunCoup" id="A0A517SJL1">
    <property type="interactions" value="50"/>
</dbReference>
<dbReference type="NCBIfam" id="TIGR01396">
    <property type="entry name" value="FlgB"/>
    <property type="match status" value="1"/>
</dbReference>
<keyword evidence="4 6" id="KW-0975">Bacterial flagellum</keyword>
<comment type="similarity">
    <text evidence="2 6">Belongs to the flagella basal body rod proteins family.</text>
</comment>
<name>A0A517SJL1_9PLAN</name>
<evidence type="ECO:0000256" key="6">
    <source>
        <dbReference type="PIRNR" id="PIRNR002889"/>
    </source>
</evidence>
<accession>A0A517SJL1</accession>
<gene>
    <name evidence="8" type="primary">flgB</name>
    <name evidence="8" type="ORF">Pan44_43630</name>
</gene>
<dbReference type="InParanoid" id="A0A517SJL1"/>
<dbReference type="InterPro" id="IPR006300">
    <property type="entry name" value="FlgB"/>
</dbReference>
<evidence type="ECO:0000256" key="3">
    <source>
        <dbReference type="ARBA" id="ARBA00014376"/>
    </source>
</evidence>
<dbReference type="AlphaFoldDB" id="A0A517SJL1"/>
<keyword evidence="9" id="KW-1185">Reference proteome</keyword>
<protein>
    <recommendedName>
        <fullName evidence="3 6">Flagellar basal body rod protein FlgB</fullName>
    </recommendedName>
</protein>
<comment type="function">
    <text evidence="5 6">Structural component of flagellum, the bacterial motility apparatus. Part of the rod structure of flagellar basal body.</text>
</comment>
<keyword evidence="8" id="KW-0966">Cell projection</keyword>
<evidence type="ECO:0000259" key="7">
    <source>
        <dbReference type="Pfam" id="PF00460"/>
    </source>
</evidence>
<comment type="subunit">
    <text evidence="6">The basal body constitutes a major portion of the flagellar organelle and consists of a number of rings mounted on a central rod.</text>
</comment>
<keyword evidence="8" id="KW-0282">Flagellum</keyword>
<proteinExistence type="inferred from homology"/>
<evidence type="ECO:0000313" key="8">
    <source>
        <dbReference type="EMBL" id="QDT56310.1"/>
    </source>
</evidence>